<reference evidence="2 3" key="1">
    <citation type="submission" date="2017-11" db="EMBL/GenBank/DDBJ databases">
        <title>De novo assembly and phasing of dikaryotic genomes from two isolates of Puccinia coronata f. sp. avenae, the causal agent of oat crown rust.</title>
        <authorList>
            <person name="Miller M.E."/>
            <person name="Zhang Y."/>
            <person name="Omidvar V."/>
            <person name="Sperschneider J."/>
            <person name="Schwessinger B."/>
            <person name="Raley C."/>
            <person name="Palmer J.M."/>
            <person name="Garnica D."/>
            <person name="Upadhyaya N."/>
            <person name="Rathjen J."/>
            <person name="Taylor J.M."/>
            <person name="Park R.F."/>
            <person name="Dodds P.N."/>
            <person name="Hirsch C.D."/>
            <person name="Kianian S.F."/>
            <person name="Figueroa M."/>
        </authorList>
    </citation>
    <scope>NUCLEOTIDE SEQUENCE [LARGE SCALE GENOMIC DNA]</scope>
    <source>
        <strain evidence="2">12NC29</strain>
    </source>
</reference>
<dbReference type="OrthoDB" id="2518172at2759"/>
<dbReference type="EMBL" id="PGCJ01000982">
    <property type="protein sequence ID" value="PLW12430.1"/>
    <property type="molecule type" value="Genomic_DNA"/>
</dbReference>
<feature type="signal peptide" evidence="1">
    <location>
        <begin position="1"/>
        <end position="18"/>
    </location>
</feature>
<evidence type="ECO:0000313" key="3">
    <source>
        <dbReference type="Proteomes" id="UP000235388"/>
    </source>
</evidence>
<protein>
    <submittedName>
        <fullName evidence="2">Uncharacterized protein</fullName>
    </submittedName>
</protein>
<keyword evidence="1" id="KW-0732">Signal</keyword>
<sequence>MLFIVLAILLLSVRPLECCMDVVGGVESVSTVRNAAINFADLSKVKAQKMSDIHLIKPNERMDMRTSFLESEKRFIFLDNDGTVKPFRKPNERKLQRTIDRALKRHARDPRNEIWIITAKDVSELEKTYGHIPGLNFAGNEGTEIAQRSQLLVNLPDAGPIGELREAVSRVASENGITFSKTIDQKYFSNYHIPIDTEKLMKQAQEAQEAETTAKLLNEAKEAETPISKEAKEAAMKQKLSEAKTRLMVQTKAKFEALLGNEKFKDYKVLVGHGIDNDPSYFRIVIKHKTHQHKGTLVQALLAQHTGNETPFVLTMGDMKMDEPMHQLAKLLNQYSILVKRMKTLKQHYADASLKIGEILASITRTAKSLLENIKSIPQSLHEYLFQNPTSKFNQEFHVHSPAL</sequence>
<dbReference type="InterPro" id="IPR036412">
    <property type="entry name" value="HAD-like_sf"/>
</dbReference>
<evidence type="ECO:0000313" key="2">
    <source>
        <dbReference type="EMBL" id="PLW12430.1"/>
    </source>
</evidence>
<dbReference type="Gene3D" id="3.40.50.1000">
    <property type="entry name" value="HAD superfamily/HAD-like"/>
    <property type="match status" value="1"/>
</dbReference>
<dbReference type="InterPro" id="IPR023214">
    <property type="entry name" value="HAD_sf"/>
</dbReference>
<organism evidence="2 3">
    <name type="scientific">Puccinia coronata f. sp. avenae</name>
    <dbReference type="NCBI Taxonomy" id="200324"/>
    <lineage>
        <taxon>Eukaryota</taxon>
        <taxon>Fungi</taxon>
        <taxon>Dikarya</taxon>
        <taxon>Basidiomycota</taxon>
        <taxon>Pucciniomycotina</taxon>
        <taxon>Pucciniomycetes</taxon>
        <taxon>Pucciniales</taxon>
        <taxon>Pucciniaceae</taxon>
        <taxon>Puccinia</taxon>
    </lineage>
</organism>
<gene>
    <name evidence="2" type="ORF">PCANC_19159</name>
</gene>
<dbReference type="Proteomes" id="UP000235388">
    <property type="component" value="Unassembled WGS sequence"/>
</dbReference>
<dbReference type="GO" id="GO:0005992">
    <property type="term" value="P:trehalose biosynthetic process"/>
    <property type="evidence" value="ECO:0007669"/>
    <property type="project" value="InterPro"/>
</dbReference>
<keyword evidence="3" id="KW-1185">Reference proteome</keyword>
<comment type="caution">
    <text evidence="2">The sequence shown here is derived from an EMBL/GenBank/DDBJ whole genome shotgun (WGS) entry which is preliminary data.</text>
</comment>
<dbReference type="SUPFAM" id="SSF56784">
    <property type="entry name" value="HAD-like"/>
    <property type="match status" value="1"/>
</dbReference>
<dbReference type="Pfam" id="PF02358">
    <property type="entry name" value="Trehalose_PPase"/>
    <property type="match status" value="1"/>
</dbReference>
<feature type="chain" id="PRO_5014600607" evidence="1">
    <location>
        <begin position="19"/>
        <end position="404"/>
    </location>
</feature>
<evidence type="ECO:0000256" key="1">
    <source>
        <dbReference type="SAM" id="SignalP"/>
    </source>
</evidence>
<dbReference type="AlphaFoldDB" id="A0A2N5SGP5"/>
<accession>A0A2N5SGP5</accession>
<dbReference type="InterPro" id="IPR003337">
    <property type="entry name" value="Trehalose_PPase"/>
</dbReference>
<dbReference type="STRING" id="200324.A0A2N5SGP5"/>
<proteinExistence type="predicted"/>
<name>A0A2N5SGP5_9BASI</name>